<comment type="subcellular location">
    <subcellularLocation>
        <location evidence="1">Membrane</location>
        <topology evidence="1">Multi-pass membrane protein</topology>
    </subcellularLocation>
</comment>
<accession>A0A4R5V0N7</accession>
<dbReference type="EMBL" id="SMUV01000069">
    <property type="protein sequence ID" value="TDK44995.1"/>
    <property type="molecule type" value="Genomic_DNA"/>
</dbReference>
<name>A0A4R5V0N7_9RHOB</name>
<keyword evidence="5" id="KW-0406">Ion transport</keyword>
<comment type="caution">
    <text evidence="11">The sequence shown here is derived from an EMBL/GenBank/DDBJ whole genome shotgun (WGS) entry which is preliminary data.</text>
</comment>
<feature type="transmembrane region" description="Helical" evidence="9">
    <location>
        <begin position="6"/>
        <end position="24"/>
    </location>
</feature>
<evidence type="ECO:0000313" key="12">
    <source>
        <dbReference type="Proteomes" id="UP000295301"/>
    </source>
</evidence>
<dbReference type="GO" id="GO:0030322">
    <property type="term" value="P:stabilization of membrane potential"/>
    <property type="evidence" value="ECO:0007669"/>
    <property type="project" value="TreeGrafter"/>
</dbReference>
<keyword evidence="6 9" id="KW-0472">Membrane</keyword>
<evidence type="ECO:0000256" key="5">
    <source>
        <dbReference type="ARBA" id="ARBA00023065"/>
    </source>
</evidence>
<dbReference type="OrthoDB" id="9799090at2"/>
<feature type="region of interest" description="Disordered" evidence="8">
    <location>
        <begin position="104"/>
        <end position="124"/>
    </location>
</feature>
<dbReference type="GO" id="GO:0015271">
    <property type="term" value="F:outward rectifier potassium channel activity"/>
    <property type="evidence" value="ECO:0007669"/>
    <property type="project" value="TreeGrafter"/>
</dbReference>
<evidence type="ECO:0000256" key="3">
    <source>
        <dbReference type="ARBA" id="ARBA00022692"/>
    </source>
</evidence>
<evidence type="ECO:0000256" key="6">
    <source>
        <dbReference type="ARBA" id="ARBA00023136"/>
    </source>
</evidence>
<evidence type="ECO:0000256" key="9">
    <source>
        <dbReference type="SAM" id="Phobius"/>
    </source>
</evidence>
<feature type="domain" description="Potassium channel" evidence="10">
    <location>
        <begin position="13"/>
        <end position="81"/>
    </location>
</feature>
<evidence type="ECO:0000256" key="8">
    <source>
        <dbReference type="SAM" id="MobiDB-lite"/>
    </source>
</evidence>
<evidence type="ECO:0000313" key="11">
    <source>
        <dbReference type="EMBL" id="TDK44995.1"/>
    </source>
</evidence>
<evidence type="ECO:0000256" key="2">
    <source>
        <dbReference type="ARBA" id="ARBA00022448"/>
    </source>
</evidence>
<evidence type="ECO:0000256" key="4">
    <source>
        <dbReference type="ARBA" id="ARBA00022989"/>
    </source>
</evidence>
<keyword evidence="4 9" id="KW-1133">Transmembrane helix</keyword>
<dbReference type="SUPFAM" id="SSF81324">
    <property type="entry name" value="Voltage-gated potassium channels"/>
    <property type="match status" value="1"/>
</dbReference>
<protein>
    <submittedName>
        <fullName evidence="11">Two pore domain potassium channel family protein</fullName>
    </submittedName>
</protein>
<keyword evidence="3 9" id="KW-0812">Transmembrane</keyword>
<proteinExistence type="predicted"/>
<organism evidence="11 12">
    <name type="scientific">Antarcticimicrobium luteum</name>
    <dbReference type="NCBI Taxonomy" id="2547397"/>
    <lineage>
        <taxon>Bacteria</taxon>
        <taxon>Pseudomonadati</taxon>
        <taxon>Pseudomonadota</taxon>
        <taxon>Alphaproteobacteria</taxon>
        <taxon>Rhodobacterales</taxon>
        <taxon>Paracoccaceae</taxon>
        <taxon>Antarcticimicrobium</taxon>
    </lineage>
</organism>
<feature type="transmembrane region" description="Helical" evidence="9">
    <location>
        <begin position="60"/>
        <end position="83"/>
    </location>
</feature>
<dbReference type="InterPro" id="IPR013099">
    <property type="entry name" value="K_chnl_dom"/>
</dbReference>
<dbReference type="PANTHER" id="PTHR11003:SF291">
    <property type="entry name" value="IP11374P"/>
    <property type="match status" value="1"/>
</dbReference>
<gene>
    <name evidence="11" type="ORF">E1832_14050</name>
</gene>
<keyword evidence="7 11" id="KW-0407">Ion channel</keyword>
<keyword evidence="2" id="KW-0813">Transport</keyword>
<dbReference type="InterPro" id="IPR003280">
    <property type="entry name" value="2pore_dom_K_chnl"/>
</dbReference>
<evidence type="ECO:0000256" key="7">
    <source>
        <dbReference type="ARBA" id="ARBA00023303"/>
    </source>
</evidence>
<keyword evidence="12" id="KW-1185">Reference proteome</keyword>
<evidence type="ECO:0000256" key="1">
    <source>
        <dbReference type="ARBA" id="ARBA00004141"/>
    </source>
</evidence>
<dbReference type="Proteomes" id="UP000295301">
    <property type="component" value="Unassembled WGS sequence"/>
</dbReference>
<reference evidence="11 12" key="1">
    <citation type="submission" date="2019-03" db="EMBL/GenBank/DDBJ databases">
        <title>Ruegeria lutea sp. nov., a novel strain, isolated from marine sediment, the Masan Bay, South Korea.</title>
        <authorList>
            <person name="Kim J."/>
            <person name="Kim D.-Y."/>
            <person name="Lee S.-S."/>
        </authorList>
    </citation>
    <scope>NUCLEOTIDE SEQUENCE [LARGE SCALE GENOMIC DNA]</scope>
    <source>
        <strain evidence="11 12">318-1</strain>
    </source>
</reference>
<dbReference type="PANTHER" id="PTHR11003">
    <property type="entry name" value="POTASSIUM CHANNEL, SUBFAMILY K"/>
    <property type="match status" value="1"/>
</dbReference>
<evidence type="ECO:0000259" key="10">
    <source>
        <dbReference type="Pfam" id="PF07885"/>
    </source>
</evidence>
<dbReference type="Gene3D" id="1.10.287.70">
    <property type="match status" value="1"/>
</dbReference>
<dbReference type="Pfam" id="PF07885">
    <property type="entry name" value="Ion_trans_2"/>
    <property type="match status" value="1"/>
</dbReference>
<dbReference type="AlphaFoldDB" id="A0A4R5V0N7"/>
<sequence>MMQIKPFTVVLSLIFVVGFGTVFFRHVEGWSWLDSYFFTVITISTVGYGELVPVTEIGKIGTTILIFVGLGVFAVAIQQFAFYHMRKREEHTEWLFARLGNHHGVESLPANEDDRPDPSQAPAE</sequence>
<dbReference type="GO" id="GO:0022841">
    <property type="term" value="F:potassium ion leak channel activity"/>
    <property type="evidence" value="ECO:0007669"/>
    <property type="project" value="TreeGrafter"/>
</dbReference>
<dbReference type="GO" id="GO:0005886">
    <property type="term" value="C:plasma membrane"/>
    <property type="evidence" value="ECO:0007669"/>
    <property type="project" value="TreeGrafter"/>
</dbReference>